<evidence type="ECO:0000256" key="2">
    <source>
        <dbReference type="ARBA" id="ARBA00023004"/>
    </source>
</evidence>
<accession>A0A067QZ50</accession>
<dbReference type="STRING" id="136037.A0A067QZ50"/>
<dbReference type="InterPro" id="IPR036671">
    <property type="entry name" value="DPH_MB_sf"/>
</dbReference>
<evidence type="ECO:0000256" key="1">
    <source>
        <dbReference type="ARBA" id="ARBA00022723"/>
    </source>
</evidence>
<evidence type="ECO:0000259" key="3">
    <source>
        <dbReference type="Pfam" id="PF05207"/>
    </source>
</evidence>
<keyword evidence="1" id="KW-0479">Metal-binding</keyword>
<proteinExistence type="predicted"/>
<dbReference type="Proteomes" id="UP000027135">
    <property type="component" value="Unassembled WGS sequence"/>
</dbReference>
<keyword evidence="2" id="KW-0408">Iron</keyword>
<dbReference type="InParanoid" id="A0A067QZ50"/>
<dbReference type="GO" id="GO:0046872">
    <property type="term" value="F:metal ion binding"/>
    <property type="evidence" value="ECO:0007669"/>
    <property type="project" value="UniProtKB-KW"/>
</dbReference>
<keyword evidence="5" id="KW-1185">Reference proteome</keyword>
<gene>
    <name evidence="4" type="ORF">L798_09765</name>
</gene>
<dbReference type="EMBL" id="KK852818">
    <property type="protein sequence ID" value="KDR15688.1"/>
    <property type="molecule type" value="Genomic_DNA"/>
</dbReference>
<dbReference type="InterPro" id="IPR007872">
    <property type="entry name" value="DPH_MB_dom"/>
</dbReference>
<organism evidence="4 5">
    <name type="scientific">Zootermopsis nevadensis</name>
    <name type="common">Dampwood termite</name>
    <dbReference type="NCBI Taxonomy" id="136037"/>
    <lineage>
        <taxon>Eukaryota</taxon>
        <taxon>Metazoa</taxon>
        <taxon>Ecdysozoa</taxon>
        <taxon>Arthropoda</taxon>
        <taxon>Hexapoda</taxon>
        <taxon>Insecta</taxon>
        <taxon>Pterygota</taxon>
        <taxon>Neoptera</taxon>
        <taxon>Polyneoptera</taxon>
        <taxon>Dictyoptera</taxon>
        <taxon>Blattodea</taxon>
        <taxon>Blattoidea</taxon>
        <taxon>Termitoidae</taxon>
        <taxon>Termopsidae</taxon>
        <taxon>Zootermopsis</taxon>
    </lineage>
</organism>
<dbReference type="Gene3D" id="3.10.660.10">
    <property type="entry name" value="DPH Zinc finger"/>
    <property type="match status" value="1"/>
</dbReference>
<evidence type="ECO:0000313" key="4">
    <source>
        <dbReference type="EMBL" id="KDR15688.1"/>
    </source>
</evidence>
<feature type="domain" description="DPH-type MB" evidence="3">
    <location>
        <begin position="57"/>
        <end position="81"/>
    </location>
</feature>
<dbReference type="SUPFAM" id="SSF144217">
    <property type="entry name" value="CSL zinc finger"/>
    <property type="match status" value="1"/>
</dbReference>
<protein>
    <submittedName>
        <fullName evidence="4">DPH3-like protein</fullName>
    </submittedName>
</protein>
<sequence length="94" mass="10695">MRNSSADRRADGSYVFQFNMGKKFGGYSWLRSADSTRRRLEYFLGNKWQRDADSLGQEELKAGEEVATCPSCSLIVKVIYDPVSSCHHAQWALL</sequence>
<name>A0A067QZ50_ZOONE</name>
<evidence type="ECO:0000313" key="5">
    <source>
        <dbReference type="Proteomes" id="UP000027135"/>
    </source>
</evidence>
<dbReference type="Pfam" id="PF05207">
    <property type="entry name" value="Zn_ribbon_CSL"/>
    <property type="match status" value="1"/>
</dbReference>
<dbReference type="AlphaFoldDB" id="A0A067QZ50"/>
<reference evidence="4 5" key="1">
    <citation type="journal article" date="2014" name="Nat. Commun.">
        <title>Molecular traces of alternative social organization in a termite genome.</title>
        <authorList>
            <person name="Terrapon N."/>
            <person name="Li C."/>
            <person name="Robertson H.M."/>
            <person name="Ji L."/>
            <person name="Meng X."/>
            <person name="Booth W."/>
            <person name="Chen Z."/>
            <person name="Childers C.P."/>
            <person name="Glastad K.M."/>
            <person name="Gokhale K."/>
            <person name="Gowin J."/>
            <person name="Gronenberg W."/>
            <person name="Hermansen R.A."/>
            <person name="Hu H."/>
            <person name="Hunt B.G."/>
            <person name="Huylmans A.K."/>
            <person name="Khalil S.M."/>
            <person name="Mitchell R.D."/>
            <person name="Munoz-Torres M.C."/>
            <person name="Mustard J.A."/>
            <person name="Pan H."/>
            <person name="Reese J.T."/>
            <person name="Scharf M.E."/>
            <person name="Sun F."/>
            <person name="Vogel H."/>
            <person name="Xiao J."/>
            <person name="Yang W."/>
            <person name="Yang Z."/>
            <person name="Yang Z."/>
            <person name="Zhou J."/>
            <person name="Zhu J."/>
            <person name="Brent C.S."/>
            <person name="Elsik C.G."/>
            <person name="Goodisman M.A."/>
            <person name="Liberles D.A."/>
            <person name="Roe R.M."/>
            <person name="Vargo E.L."/>
            <person name="Vilcinskas A."/>
            <person name="Wang J."/>
            <person name="Bornberg-Bauer E."/>
            <person name="Korb J."/>
            <person name="Zhang G."/>
            <person name="Liebig J."/>
        </authorList>
    </citation>
    <scope>NUCLEOTIDE SEQUENCE [LARGE SCALE GENOMIC DNA]</scope>
    <source>
        <tissue evidence="4">Whole organism</tissue>
    </source>
</reference>